<accession>A0A0P1BBY0</accession>
<protein>
    <submittedName>
        <fullName evidence="2">GSTR1 PROTEIN</fullName>
    </submittedName>
</protein>
<proteinExistence type="predicted"/>
<dbReference type="EMBL" id="CCYA01000181">
    <property type="protein sequence ID" value="CEH12785.1"/>
    <property type="molecule type" value="Genomic_DNA"/>
</dbReference>
<dbReference type="STRING" id="401625.A0A0P1BBY0"/>
<dbReference type="PROSITE" id="PS50405">
    <property type="entry name" value="GST_CTER"/>
    <property type="match status" value="1"/>
</dbReference>
<dbReference type="InterPro" id="IPR036249">
    <property type="entry name" value="Thioredoxin-like_sf"/>
</dbReference>
<feature type="domain" description="GST C-terminal" evidence="1">
    <location>
        <begin position="195"/>
        <end position="343"/>
    </location>
</feature>
<dbReference type="Gene3D" id="1.20.1050.10">
    <property type="match status" value="1"/>
</dbReference>
<dbReference type="Proteomes" id="UP000054845">
    <property type="component" value="Unassembled WGS sequence"/>
</dbReference>
<keyword evidence="3" id="KW-1185">Reference proteome</keyword>
<dbReference type="AlphaFoldDB" id="A0A0P1BBY0"/>
<evidence type="ECO:0000313" key="3">
    <source>
        <dbReference type="Proteomes" id="UP000054845"/>
    </source>
</evidence>
<organism evidence="2 3">
    <name type="scientific">Ceraceosorus bombacis</name>
    <dbReference type="NCBI Taxonomy" id="401625"/>
    <lineage>
        <taxon>Eukaryota</taxon>
        <taxon>Fungi</taxon>
        <taxon>Dikarya</taxon>
        <taxon>Basidiomycota</taxon>
        <taxon>Ustilaginomycotina</taxon>
        <taxon>Exobasidiomycetes</taxon>
        <taxon>Ceraceosorales</taxon>
        <taxon>Ceraceosoraceae</taxon>
        <taxon>Ceraceosorus</taxon>
    </lineage>
</organism>
<evidence type="ECO:0000313" key="2">
    <source>
        <dbReference type="EMBL" id="CEH12785.1"/>
    </source>
</evidence>
<dbReference type="SUPFAM" id="SSF47616">
    <property type="entry name" value="GST C-terminal domain-like"/>
    <property type="match status" value="1"/>
</dbReference>
<dbReference type="OrthoDB" id="412788at2759"/>
<dbReference type="Gene3D" id="3.40.30.10">
    <property type="entry name" value="Glutaredoxin"/>
    <property type="match status" value="1"/>
</dbReference>
<dbReference type="InterPro" id="IPR004045">
    <property type="entry name" value="Glutathione_S-Trfase_N"/>
</dbReference>
<dbReference type="InterPro" id="IPR010987">
    <property type="entry name" value="Glutathione-S-Trfase_C-like"/>
</dbReference>
<evidence type="ECO:0000259" key="1">
    <source>
        <dbReference type="PROSITE" id="PS50405"/>
    </source>
</evidence>
<dbReference type="SUPFAM" id="SSF52833">
    <property type="entry name" value="Thioredoxin-like"/>
    <property type="match status" value="1"/>
</dbReference>
<reference evidence="2 3" key="1">
    <citation type="submission" date="2014-09" db="EMBL/GenBank/DDBJ databases">
        <authorList>
            <person name="Magalhaes I.L.F."/>
            <person name="Oliveira U."/>
            <person name="Santos F.R."/>
            <person name="Vidigal T.H.D.A."/>
            <person name="Brescovit A.D."/>
            <person name="Santos A.J."/>
        </authorList>
    </citation>
    <scope>NUCLEOTIDE SEQUENCE [LARGE SCALE GENOMIC DNA]</scope>
</reference>
<name>A0A0P1BBY0_9BASI</name>
<sequence>MASTSTSPNNVPKANLYTFKASVWGAVATIGLVEKGYAPDDVDLRSVVLPKGENFAPAYLRINPNATVPSLVVPLADTTSAEVDTKFRALNDSVAVLEFLDSSRSQQILDARGETGTAPAPMLAPATIEGKAASDALIALVHHDDADPNGLLLAVRDEKELEAAVKGFHGTFVKGRFEALKTYRAETAAQAKGPNPRDAAITERLLNWYDERLLADAPLYNTFIAGDSTAQKAFIEQSINLWVGLAKVLSTLEERLVGPLALGDQIALADIHLMAYLARIFQVAQSLPYAPKGDEISAVDAAFKHPAIAAKVTNAAVGPKVAAYWQALKQRPSFKHEYADGLH</sequence>
<dbReference type="InterPro" id="IPR036282">
    <property type="entry name" value="Glutathione-S-Trfase_C_sf"/>
</dbReference>
<dbReference type="Pfam" id="PF13409">
    <property type="entry name" value="GST_N_2"/>
    <property type="match status" value="1"/>
</dbReference>